<dbReference type="EMBL" id="JAHUTI010010709">
    <property type="protein sequence ID" value="MED6235669.1"/>
    <property type="molecule type" value="Genomic_DNA"/>
</dbReference>
<proteinExistence type="predicted"/>
<sequence>MSVSRPLTPTVPGASAFLCSGKATLNSCPSFWACCDIQRAATKEVNNLPWLTKPKKRSSERTQPLLLSLQTNCWVATKGICARG</sequence>
<protein>
    <submittedName>
        <fullName evidence="1">Uncharacterized protein</fullName>
    </submittedName>
</protein>
<comment type="caution">
    <text evidence="1">The sequence shown here is derived from an EMBL/GenBank/DDBJ whole genome shotgun (WGS) entry which is preliminary data.</text>
</comment>
<reference evidence="1 2" key="1">
    <citation type="submission" date="2021-07" db="EMBL/GenBank/DDBJ databases">
        <authorList>
            <person name="Palmer J.M."/>
        </authorList>
    </citation>
    <scope>NUCLEOTIDE SEQUENCE [LARGE SCALE GENOMIC DNA]</scope>
    <source>
        <strain evidence="1 2">AT_MEX2019</strain>
        <tissue evidence="1">Muscle</tissue>
    </source>
</reference>
<dbReference type="Proteomes" id="UP001345963">
    <property type="component" value="Unassembled WGS sequence"/>
</dbReference>
<keyword evidence="2" id="KW-1185">Reference proteome</keyword>
<accession>A0ABU7AC73</accession>
<organism evidence="1 2">
    <name type="scientific">Ataeniobius toweri</name>
    <dbReference type="NCBI Taxonomy" id="208326"/>
    <lineage>
        <taxon>Eukaryota</taxon>
        <taxon>Metazoa</taxon>
        <taxon>Chordata</taxon>
        <taxon>Craniata</taxon>
        <taxon>Vertebrata</taxon>
        <taxon>Euteleostomi</taxon>
        <taxon>Actinopterygii</taxon>
        <taxon>Neopterygii</taxon>
        <taxon>Teleostei</taxon>
        <taxon>Neoteleostei</taxon>
        <taxon>Acanthomorphata</taxon>
        <taxon>Ovalentaria</taxon>
        <taxon>Atherinomorphae</taxon>
        <taxon>Cyprinodontiformes</taxon>
        <taxon>Goodeidae</taxon>
        <taxon>Ataeniobius</taxon>
    </lineage>
</organism>
<evidence type="ECO:0000313" key="2">
    <source>
        <dbReference type="Proteomes" id="UP001345963"/>
    </source>
</evidence>
<name>A0ABU7AC73_9TELE</name>
<gene>
    <name evidence="1" type="ORF">ATANTOWER_031303</name>
</gene>
<evidence type="ECO:0000313" key="1">
    <source>
        <dbReference type="EMBL" id="MED6235669.1"/>
    </source>
</evidence>